<dbReference type="EMBL" id="GG698490">
    <property type="protein sequence ID" value="EGD95873.1"/>
    <property type="molecule type" value="Genomic_DNA"/>
</dbReference>
<name>F2RX24_TRIT1</name>
<feature type="compositionally biased region" description="Low complexity" evidence="1">
    <location>
        <begin position="721"/>
        <end position="733"/>
    </location>
</feature>
<evidence type="ECO:0000256" key="1">
    <source>
        <dbReference type="SAM" id="MobiDB-lite"/>
    </source>
</evidence>
<accession>F2RX24</accession>
<sequence length="751" mass="83001">MDVALRIGLSFFNQFSHAIRGLELQEVLVTELSSPLPWRQSVNRLTDALICEEPLFREGAGWSRWPESAKEAPVLAWLSETIDKIIQFFEEHASGETIRRRAPARARMFAMSLARTFKLIRRRAQRSRDHLQPSQDEIDAALHKARHYWHGLAQQAITQYRHGPPSQCLRPENMLGYVPAMPDIHMNHRHEAFDKFTSNGVLYIRAEGVWVVSDGGECGIGGKQKIRAASLPIGVRRPTPVCFKNAAFHKGVGVGGGAHEVNIIGILALGWSYIFSAALIERQGSGSSSLDYTDSIAEMCHGKAEAIGNMIDVGCVSAQAARWWASILAPGQGWKATMLQSESVCYISPWSVALEHDEAFKVRVSGLPTNSTIMESPSPPSSQQALEFLVDLCALHGSYSQLFVALATAMTFPAHNYYGTLSRLPRVRGSNTLESPQVTADIKELSAQIPYYMTMSCAHNVTISSLCSVFWEPEVCCNLVSPWLHPVLKEIPNNYSGSLSLDEIIPLLCALRCPNLAALWLGATLSGLSSTVVELVGSGTPPLDTNGAPWTGSPQSFMDVPGSGPYSQFDSLQDKLFRSDAWRLLYLPAAVEDDLQYNSPPFSPWQPVGMTDFKYAAIRVKAHRDCPRHELVYHHWSWCLKNGSGLEGRGYCSDAIPRHSHKIDPPMTTMNYQTLSLEDQEASMIASREVFAWVTRNCEGYPPEEIYSDPWIHDDSESEASESCTSSKSARSTGGLTGPPNIQAWIMSTNS</sequence>
<evidence type="ECO:0000313" key="3">
    <source>
        <dbReference type="Proteomes" id="UP000009172"/>
    </source>
</evidence>
<protein>
    <submittedName>
        <fullName evidence="2">Uncharacterized protein</fullName>
    </submittedName>
</protein>
<dbReference type="HOGENOM" id="CLU_013935_2_0_1"/>
<dbReference type="Proteomes" id="UP000009172">
    <property type="component" value="Unassembled WGS sequence"/>
</dbReference>
<keyword evidence="3" id="KW-1185">Reference proteome</keyword>
<evidence type="ECO:0000313" key="2">
    <source>
        <dbReference type="EMBL" id="EGD95873.1"/>
    </source>
</evidence>
<organism evidence="2 3">
    <name type="scientific">Trichophyton tonsurans (strain CBS 112818)</name>
    <name type="common">Scalp ringworm fungus</name>
    <dbReference type="NCBI Taxonomy" id="647933"/>
    <lineage>
        <taxon>Eukaryota</taxon>
        <taxon>Fungi</taxon>
        <taxon>Dikarya</taxon>
        <taxon>Ascomycota</taxon>
        <taxon>Pezizomycotina</taxon>
        <taxon>Eurotiomycetes</taxon>
        <taxon>Eurotiomycetidae</taxon>
        <taxon>Onygenales</taxon>
        <taxon>Arthrodermataceae</taxon>
        <taxon>Trichophyton</taxon>
    </lineage>
</organism>
<dbReference type="AlphaFoldDB" id="F2RX24"/>
<reference evidence="3" key="1">
    <citation type="journal article" date="2012" name="MBio">
        <title>Comparative genome analysis of Trichophyton rubrum and related dermatophytes reveals candidate genes involved in infection.</title>
        <authorList>
            <person name="Martinez D.A."/>
            <person name="Oliver B.G."/>
            <person name="Graeser Y."/>
            <person name="Goldberg J.M."/>
            <person name="Li W."/>
            <person name="Martinez-Rossi N.M."/>
            <person name="Monod M."/>
            <person name="Shelest E."/>
            <person name="Barton R.C."/>
            <person name="Birch E."/>
            <person name="Brakhage A.A."/>
            <person name="Chen Z."/>
            <person name="Gurr S.J."/>
            <person name="Heiman D."/>
            <person name="Heitman J."/>
            <person name="Kosti I."/>
            <person name="Rossi A."/>
            <person name="Saif S."/>
            <person name="Samalova M."/>
            <person name="Saunders C.W."/>
            <person name="Shea T."/>
            <person name="Summerbell R.C."/>
            <person name="Xu J."/>
            <person name="Young S."/>
            <person name="Zeng Q."/>
            <person name="Birren B.W."/>
            <person name="Cuomo C.A."/>
            <person name="White T.C."/>
        </authorList>
    </citation>
    <scope>NUCLEOTIDE SEQUENCE [LARGE SCALE GENOMIC DNA]</scope>
    <source>
        <strain evidence="3">CBS 112818</strain>
    </source>
</reference>
<gene>
    <name evidence="2" type="ORF">TESG_03337</name>
</gene>
<dbReference type="OrthoDB" id="4171084at2759"/>
<feature type="region of interest" description="Disordered" evidence="1">
    <location>
        <begin position="709"/>
        <end position="751"/>
    </location>
</feature>
<proteinExistence type="predicted"/>